<sequence>MFRSLLVPIDGSDYAQTALQIACQLATPNQGTIHLLTVQEPFEPMQYGGDYRVHQMVREAVIDKAEKEGRAILDRAIELMPSSHYKGDVQTLLRLGSPADIIVEEAKRLNVDAIVMGSRGLTDLRGFIVGSVSHKVSHVAECMVISVHEQHGGRA</sequence>
<dbReference type="PANTHER" id="PTHR31964:SF113">
    <property type="entry name" value="USPA DOMAIN-CONTAINING PROTEIN"/>
    <property type="match status" value="1"/>
</dbReference>
<comment type="similarity">
    <text evidence="1">Belongs to the universal stress protein A family.</text>
</comment>
<proteinExistence type="inferred from homology"/>
<accession>A0A1S1NPN6</accession>
<dbReference type="Gene3D" id="3.40.50.620">
    <property type="entry name" value="HUPs"/>
    <property type="match status" value="1"/>
</dbReference>
<gene>
    <name evidence="2" type="ORF">FY550_11610</name>
</gene>
<name>A0A1S1NPN6_9GAMM</name>
<dbReference type="InterPro" id="IPR006015">
    <property type="entry name" value="Universal_stress_UspA"/>
</dbReference>
<dbReference type="PANTHER" id="PTHR31964">
    <property type="entry name" value="ADENINE NUCLEOTIDE ALPHA HYDROLASES-LIKE SUPERFAMILY PROTEIN"/>
    <property type="match status" value="1"/>
</dbReference>
<organism evidence="2 3">
    <name type="scientific">Kushneria phosphatilytica</name>
    <dbReference type="NCBI Taxonomy" id="657387"/>
    <lineage>
        <taxon>Bacteria</taxon>
        <taxon>Pseudomonadati</taxon>
        <taxon>Pseudomonadota</taxon>
        <taxon>Gammaproteobacteria</taxon>
        <taxon>Oceanospirillales</taxon>
        <taxon>Halomonadaceae</taxon>
        <taxon>Kushneria</taxon>
    </lineage>
</organism>
<dbReference type="InterPro" id="IPR006016">
    <property type="entry name" value="UspA"/>
</dbReference>
<dbReference type="PRINTS" id="PR01438">
    <property type="entry name" value="UNVRSLSTRESS"/>
</dbReference>
<dbReference type="Proteomes" id="UP000322553">
    <property type="component" value="Chromosome"/>
</dbReference>
<dbReference type="InterPro" id="IPR014729">
    <property type="entry name" value="Rossmann-like_a/b/a_fold"/>
</dbReference>
<dbReference type="KEGG" id="kuy:FY550_11610"/>
<dbReference type="SUPFAM" id="SSF52402">
    <property type="entry name" value="Adenine nucleotide alpha hydrolases-like"/>
    <property type="match status" value="1"/>
</dbReference>
<dbReference type="EMBL" id="CP043420">
    <property type="protein sequence ID" value="QEL11720.1"/>
    <property type="molecule type" value="Genomic_DNA"/>
</dbReference>
<keyword evidence="3" id="KW-1185">Reference proteome</keyword>
<evidence type="ECO:0000313" key="3">
    <source>
        <dbReference type="Proteomes" id="UP000322553"/>
    </source>
</evidence>
<protein>
    <submittedName>
        <fullName evidence="2">Universal stress protein</fullName>
    </submittedName>
</protein>
<evidence type="ECO:0000313" key="2">
    <source>
        <dbReference type="EMBL" id="QEL11720.1"/>
    </source>
</evidence>
<dbReference type="STRING" id="657387.BH688_10535"/>
<dbReference type="Pfam" id="PF00582">
    <property type="entry name" value="Usp"/>
    <property type="match status" value="1"/>
</dbReference>
<dbReference type="RefSeq" id="WP_070979225.1">
    <property type="nucleotide sequence ID" value="NZ_CP043420.1"/>
</dbReference>
<dbReference type="OrthoDB" id="5795499at2"/>
<dbReference type="CDD" id="cd00293">
    <property type="entry name" value="USP-like"/>
    <property type="match status" value="1"/>
</dbReference>
<dbReference type="AlphaFoldDB" id="A0A1S1NPN6"/>
<reference evidence="2 3" key="1">
    <citation type="submission" date="2019-08" db="EMBL/GenBank/DDBJ databases">
        <title>Complete genome sequence of Kushneria sp. YCWA18, a halophilic phosphate-solubilizing bacterium isolated from Daqiao saltern in China.</title>
        <authorList>
            <person name="Du G.-X."/>
            <person name="Qu L.-Y."/>
        </authorList>
    </citation>
    <scope>NUCLEOTIDE SEQUENCE [LARGE SCALE GENOMIC DNA]</scope>
    <source>
        <strain evidence="2 3">YCWA18</strain>
    </source>
</reference>
<evidence type="ECO:0000256" key="1">
    <source>
        <dbReference type="ARBA" id="ARBA00008791"/>
    </source>
</evidence>